<dbReference type="Proteomes" id="UP000037977">
    <property type="component" value="Unassembled WGS sequence"/>
</dbReference>
<organism evidence="1 2">
    <name type="scientific">Lysinibacillus macroides</name>
    <dbReference type="NCBI Taxonomy" id="33935"/>
    <lineage>
        <taxon>Bacteria</taxon>
        <taxon>Bacillati</taxon>
        <taxon>Bacillota</taxon>
        <taxon>Bacilli</taxon>
        <taxon>Bacillales</taxon>
        <taxon>Bacillaceae</taxon>
        <taxon>Lysinibacillus</taxon>
    </lineage>
</organism>
<sequence>MSNSPPDSFKDVIGFPFSYSEREFKESYGINSKQLALLLAELQAWMQQKSTSTQIISVLGI</sequence>
<dbReference type="STRING" id="33935.ADM90_14495"/>
<reference evidence="1 2" key="1">
    <citation type="submission" date="2015-07" db="EMBL/GenBank/DDBJ databases">
        <title>Genome sequencing project for genomic taxonomy and phylogenomics of Bacillus-like bacteria.</title>
        <authorList>
            <person name="Liu B."/>
            <person name="Wang J."/>
            <person name="Zhu Y."/>
            <person name="Liu G."/>
            <person name="Chen Q."/>
            <person name="Chen Z."/>
            <person name="Che J."/>
            <person name="Ge C."/>
            <person name="Shi H."/>
            <person name="Pan Z."/>
            <person name="Liu X."/>
        </authorList>
    </citation>
    <scope>NUCLEOTIDE SEQUENCE [LARGE SCALE GENOMIC DNA]</scope>
    <source>
        <strain evidence="1 2">DSM 54</strain>
    </source>
</reference>
<proteinExistence type="predicted"/>
<evidence type="ECO:0000313" key="2">
    <source>
        <dbReference type="Proteomes" id="UP000037977"/>
    </source>
</evidence>
<dbReference type="EMBL" id="LGCI01000009">
    <property type="protein sequence ID" value="KOY81600.1"/>
    <property type="molecule type" value="Genomic_DNA"/>
</dbReference>
<comment type="caution">
    <text evidence="1">The sequence shown here is derived from an EMBL/GenBank/DDBJ whole genome shotgun (WGS) entry which is preliminary data.</text>
</comment>
<protein>
    <submittedName>
        <fullName evidence="1">Uncharacterized protein</fullName>
    </submittedName>
</protein>
<accession>A0A0M9DJE2</accession>
<name>A0A0M9DJE2_9BACI</name>
<gene>
    <name evidence="1" type="ORF">ADM90_14495</name>
</gene>
<dbReference type="AlphaFoldDB" id="A0A0M9DJE2"/>
<keyword evidence="2" id="KW-1185">Reference proteome</keyword>
<dbReference type="PATRIC" id="fig|33935.3.peg.4919"/>
<evidence type="ECO:0000313" key="1">
    <source>
        <dbReference type="EMBL" id="KOY81600.1"/>
    </source>
</evidence>